<dbReference type="Proteomes" id="UP001440612">
    <property type="component" value="Chromosome"/>
</dbReference>
<evidence type="ECO:0000256" key="1">
    <source>
        <dbReference type="SAM" id="Phobius"/>
    </source>
</evidence>
<organism evidence="3 4">
    <name type="scientific">Yoonia phaeophyticola</name>
    <dbReference type="NCBI Taxonomy" id="3137369"/>
    <lineage>
        <taxon>Bacteria</taxon>
        <taxon>Pseudomonadati</taxon>
        <taxon>Pseudomonadota</taxon>
        <taxon>Alphaproteobacteria</taxon>
        <taxon>Rhodobacterales</taxon>
        <taxon>Paracoccaceae</taxon>
        <taxon>Yoonia</taxon>
    </lineage>
</organism>
<proteinExistence type="predicted"/>
<sequence length="295" mass="34124">MDQKKITPRAIVEWPTFILITTCYGLWGAAMWWLPTTLAIPCLGVLIAFHASLQHEAIHGHPFRWQGLNDALVAAPLALFIPYLRFKATHLAHHSDIRLTDPFDDPESNFLDPAEWQGLPRALRKILLFNNTLLGRLVLGPVIGVIGFMRMEWQQRTPTIARGWLWHIPGVLAVLFVIQAASFPMWAYLIAVYLGLALLKLRTFLEHQAHQCAGGRSVIIEDRGFFAFLFLNNNLHVVHHMHPKVPWYALPDLYLARKDYYQRRNGGYLYRSYGAIMRQYFWKAKDPVAHPLWRR</sequence>
<feature type="transmembrane region" description="Helical" evidence="1">
    <location>
        <begin position="133"/>
        <end position="151"/>
    </location>
</feature>
<evidence type="ECO:0000313" key="4">
    <source>
        <dbReference type="Proteomes" id="UP001440612"/>
    </source>
</evidence>
<evidence type="ECO:0000259" key="2">
    <source>
        <dbReference type="Pfam" id="PF00487"/>
    </source>
</evidence>
<feature type="transmembrane region" description="Helical" evidence="1">
    <location>
        <begin position="163"/>
        <end position="179"/>
    </location>
</feature>
<dbReference type="RefSeq" id="WP_341368717.1">
    <property type="nucleotide sequence ID" value="NZ_CP150951.2"/>
</dbReference>
<evidence type="ECO:0000313" key="3">
    <source>
        <dbReference type="EMBL" id="WZC50615.1"/>
    </source>
</evidence>
<keyword evidence="1" id="KW-0472">Membrane</keyword>
<dbReference type="CDD" id="cd03509">
    <property type="entry name" value="DesA_FADS-like"/>
    <property type="match status" value="1"/>
</dbReference>
<accession>A0ABZ2V9J1</accession>
<keyword evidence="1" id="KW-1133">Transmembrane helix</keyword>
<feature type="transmembrane region" description="Helical" evidence="1">
    <location>
        <begin position="12"/>
        <end position="32"/>
    </location>
</feature>
<dbReference type="InterPro" id="IPR005804">
    <property type="entry name" value="FA_desaturase_dom"/>
</dbReference>
<gene>
    <name evidence="3" type="ORF">AABB29_08375</name>
</gene>
<feature type="domain" description="Fatty acid desaturase" evidence="2">
    <location>
        <begin position="32"/>
        <end position="268"/>
    </location>
</feature>
<keyword evidence="1" id="KW-0812">Transmembrane</keyword>
<dbReference type="EMBL" id="CP150951">
    <property type="protein sequence ID" value="WZC50615.1"/>
    <property type="molecule type" value="Genomic_DNA"/>
</dbReference>
<reference evidence="4" key="1">
    <citation type="submission" date="2024-04" db="EMBL/GenBank/DDBJ databases">
        <title>Phylogenomic analyses of a clade within the roseobacter group suggest taxonomic reassignments of species of the genera Aestuariivita, Citreicella, Loktanella, Nautella, Pelagibaca, Ruegeria, Thalassobius, Thiobacimonas and Tropicibacter, and the proposal o.</title>
        <authorList>
            <person name="Jeon C.O."/>
        </authorList>
    </citation>
    <scope>NUCLEOTIDE SEQUENCE [LARGE SCALE GENOMIC DNA]</scope>
    <source>
        <strain evidence="4">BS5-3</strain>
    </source>
</reference>
<name>A0ABZ2V9J1_9RHOB</name>
<protein>
    <submittedName>
        <fullName evidence="3">Fatty acid desaturase</fullName>
    </submittedName>
</protein>
<dbReference type="Pfam" id="PF00487">
    <property type="entry name" value="FA_desaturase"/>
    <property type="match status" value="1"/>
</dbReference>
<keyword evidence="4" id="KW-1185">Reference proteome</keyword>